<keyword evidence="3" id="KW-1003">Cell membrane</keyword>
<evidence type="ECO:0000256" key="6">
    <source>
        <dbReference type="ARBA" id="ARBA00022989"/>
    </source>
</evidence>
<feature type="domain" description="CNNM transmembrane" evidence="13">
    <location>
        <begin position="1"/>
        <end position="203"/>
    </location>
</feature>
<dbReference type="Pfam" id="PF01595">
    <property type="entry name" value="CNNM"/>
    <property type="match status" value="1"/>
</dbReference>
<dbReference type="CDD" id="cd04590">
    <property type="entry name" value="CBS_pair_CorC_HlyC_assoc"/>
    <property type="match status" value="1"/>
</dbReference>
<dbReference type="SMART" id="SM01091">
    <property type="entry name" value="CorC_HlyC"/>
    <property type="match status" value="1"/>
</dbReference>
<dbReference type="SUPFAM" id="SSF56176">
    <property type="entry name" value="FAD-binding/transporter-associated domain-like"/>
    <property type="match status" value="1"/>
</dbReference>
<accession>A0A417XZW4</accession>
<evidence type="ECO:0000259" key="12">
    <source>
        <dbReference type="PROSITE" id="PS51371"/>
    </source>
</evidence>
<evidence type="ECO:0000256" key="9">
    <source>
        <dbReference type="PROSITE-ProRule" id="PRU00703"/>
    </source>
</evidence>
<keyword evidence="7 9" id="KW-0129">CBS domain</keyword>
<feature type="transmembrane region" description="Helical" evidence="11">
    <location>
        <begin position="104"/>
        <end position="124"/>
    </location>
</feature>
<dbReference type="AlphaFoldDB" id="A0A417XZW4"/>
<dbReference type="InterPro" id="IPR044751">
    <property type="entry name" value="Ion_transp-like_CBS"/>
</dbReference>
<feature type="transmembrane region" description="Helical" evidence="11">
    <location>
        <begin position="6"/>
        <end position="30"/>
    </location>
</feature>
<dbReference type="InterPro" id="IPR051676">
    <property type="entry name" value="UPF0053_domain"/>
</dbReference>
<evidence type="ECO:0000256" key="3">
    <source>
        <dbReference type="ARBA" id="ARBA00022475"/>
    </source>
</evidence>
<evidence type="ECO:0000256" key="5">
    <source>
        <dbReference type="ARBA" id="ARBA00022737"/>
    </source>
</evidence>
<dbReference type="InterPro" id="IPR002550">
    <property type="entry name" value="CNNM"/>
</dbReference>
<evidence type="ECO:0000256" key="1">
    <source>
        <dbReference type="ARBA" id="ARBA00004651"/>
    </source>
</evidence>
<evidence type="ECO:0000313" key="15">
    <source>
        <dbReference type="Proteomes" id="UP000283644"/>
    </source>
</evidence>
<dbReference type="PROSITE" id="PS51846">
    <property type="entry name" value="CNNM"/>
    <property type="match status" value="1"/>
</dbReference>
<dbReference type="SUPFAM" id="SSF54631">
    <property type="entry name" value="CBS-domain pair"/>
    <property type="match status" value="1"/>
</dbReference>
<evidence type="ECO:0000256" key="11">
    <source>
        <dbReference type="SAM" id="Phobius"/>
    </source>
</evidence>
<dbReference type="InterPro" id="IPR036318">
    <property type="entry name" value="FAD-bd_PCMH-like_sf"/>
</dbReference>
<evidence type="ECO:0000313" key="14">
    <source>
        <dbReference type="EMBL" id="RHW25884.1"/>
    </source>
</evidence>
<evidence type="ECO:0000256" key="2">
    <source>
        <dbReference type="ARBA" id="ARBA00006337"/>
    </source>
</evidence>
<dbReference type="Gene3D" id="3.30.465.10">
    <property type="match status" value="1"/>
</dbReference>
<dbReference type="InterPro" id="IPR000644">
    <property type="entry name" value="CBS_dom"/>
</dbReference>
<feature type="domain" description="CBS" evidence="12">
    <location>
        <begin position="281"/>
        <end position="338"/>
    </location>
</feature>
<dbReference type="Gene3D" id="3.10.580.10">
    <property type="entry name" value="CBS-domain"/>
    <property type="match status" value="1"/>
</dbReference>
<name>A0A417XZW4_9ACTN</name>
<reference evidence="14 15" key="1">
    <citation type="submission" date="2018-09" db="EMBL/GenBank/DDBJ databases">
        <title>Genome sequencing of Nocardioides immobilis CCTCC AB 2017083 for comparison to Nocardioides silvaticus.</title>
        <authorList>
            <person name="Li C."/>
            <person name="Wang G."/>
        </authorList>
    </citation>
    <scope>NUCLEOTIDE SEQUENCE [LARGE SCALE GENOMIC DNA]</scope>
    <source>
        <strain evidence="14 15">CCTCC AB 2017083</strain>
    </source>
</reference>
<organism evidence="14 15">
    <name type="scientific">Nocardioides immobilis</name>
    <dbReference type="NCBI Taxonomy" id="2049295"/>
    <lineage>
        <taxon>Bacteria</taxon>
        <taxon>Bacillati</taxon>
        <taxon>Actinomycetota</taxon>
        <taxon>Actinomycetes</taxon>
        <taxon>Propionibacteriales</taxon>
        <taxon>Nocardioidaceae</taxon>
        <taxon>Nocardioides</taxon>
    </lineage>
</organism>
<dbReference type="InterPro" id="IPR046342">
    <property type="entry name" value="CBS_dom_sf"/>
</dbReference>
<keyword evidence="8 10" id="KW-0472">Membrane</keyword>
<evidence type="ECO:0000256" key="4">
    <source>
        <dbReference type="ARBA" id="ARBA00022692"/>
    </source>
</evidence>
<dbReference type="PANTHER" id="PTHR43099">
    <property type="entry name" value="UPF0053 PROTEIN YRKA"/>
    <property type="match status" value="1"/>
</dbReference>
<dbReference type="Pfam" id="PF03471">
    <property type="entry name" value="CorC_HlyC"/>
    <property type="match status" value="1"/>
</dbReference>
<dbReference type="InterPro" id="IPR016169">
    <property type="entry name" value="FAD-bd_PCMH_sub2"/>
</dbReference>
<dbReference type="EMBL" id="QXGH01000021">
    <property type="protein sequence ID" value="RHW25884.1"/>
    <property type="molecule type" value="Genomic_DNA"/>
</dbReference>
<keyword evidence="15" id="KW-1185">Reference proteome</keyword>
<feature type="domain" description="CBS" evidence="12">
    <location>
        <begin position="218"/>
        <end position="278"/>
    </location>
</feature>
<dbReference type="OrthoDB" id="110231at2"/>
<proteinExistence type="inferred from homology"/>
<evidence type="ECO:0000256" key="10">
    <source>
        <dbReference type="PROSITE-ProRule" id="PRU01193"/>
    </source>
</evidence>
<evidence type="ECO:0000256" key="8">
    <source>
        <dbReference type="ARBA" id="ARBA00023136"/>
    </source>
</evidence>
<sequence length="430" mass="45565">MDGQTFVNLGLVVVFVLVGGVFAATEIALVSLRESQVNQLDQRGGRGKRVAAIARDPNRFLSAVQIGVTVAGFFSAAYGGSTLAPDVAPYLVDLGVDGDLADTLALVAMTLVIAYLSLVLGELVPKRLALQRSVPVSLATGPVLDRFATLMRPVIWLLSVSTDALVRLLGGDPHATNDAVSEDELRDIVSTHEGLGDDERQILSDVFSATRSTLKEVMRPRGDVVFIDGDTPLADAVSWASEQGYSRYPVLGASFDDVTGFLHVRDLLVVGPDDQRTVADVQREVLHLPGTNLVLPTVSTMRKDGTHLAVVVDEYGGTDGIVTLEDLVEEVVGDIRDEYDERPSPTFDELGAGTVVDGGLTIEDFAETTGIALPDGDYQTAAGYVIARLGRVPDVGDSVEIGPARLEVAGMDARRVTRIAVTAIAADEGA</sequence>
<dbReference type="InterPro" id="IPR005170">
    <property type="entry name" value="Transptr-assoc_dom"/>
</dbReference>
<keyword evidence="6 10" id="KW-1133">Transmembrane helix</keyword>
<keyword evidence="4 10" id="KW-0812">Transmembrane</keyword>
<dbReference type="Proteomes" id="UP000283644">
    <property type="component" value="Unassembled WGS sequence"/>
</dbReference>
<feature type="transmembrane region" description="Helical" evidence="11">
    <location>
        <begin position="60"/>
        <end position="84"/>
    </location>
</feature>
<keyword evidence="5" id="KW-0677">Repeat</keyword>
<dbReference type="Pfam" id="PF00571">
    <property type="entry name" value="CBS"/>
    <property type="match status" value="2"/>
</dbReference>
<comment type="similarity">
    <text evidence="2">Belongs to the UPF0053 family.</text>
</comment>
<comment type="caution">
    <text evidence="14">The sequence shown here is derived from an EMBL/GenBank/DDBJ whole genome shotgun (WGS) entry which is preliminary data.</text>
</comment>
<evidence type="ECO:0000259" key="13">
    <source>
        <dbReference type="PROSITE" id="PS51846"/>
    </source>
</evidence>
<dbReference type="PROSITE" id="PS51371">
    <property type="entry name" value="CBS"/>
    <property type="match status" value="2"/>
</dbReference>
<gene>
    <name evidence="14" type="ORF">D0Z08_17230</name>
</gene>
<dbReference type="GO" id="GO:0005886">
    <property type="term" value="C:plasma membrane"/>
    <property type="evidence" value="ECO:0007669"/>
    <property type="project" value="UniProtKB-SubCell"/>
</dbReference>
<dbReference type="GO" id="GO:0050660">
    <property type="term" value="F:flavin adenine dinucleotide binding"/>
    <property type="evidence" value="ECO:0007669"/>
    <property type="project" value="InterPro"/>
</dbReference>
<dbReference type="PANTHER" id="PTHR43099:SF5">
    <property type="entry name" value="HLYC_CORC FAMILY TRANSPORTER"/>
    <property type="match status" value="1"/>
</dbReference>
<comment type="subcellular location">
    <subcellularLocation>
        <location evidence="1">Cell membrane</location>
        <topology evidence="1">Multi-pass membrane protein</topology>
    </subcellularLocation>
</comment>
<protein>
    <submittedName>
        <fullName evidence="14">HlyC/CorC family transporter</fullName>
    </submittedName>
</protein>
<evidence type="ECO:0000256" key="7">
    <source>
        <dbReference type="ARBA" id="ARBA00023122"/>
    </source>
</evidence>